<feature type="transmembrane region" description="Helical" evidence="12">
    <location>
        <begin position="360"/>
        <end position="385"/>
    </location>
</feature>
<evidence type="ECO:0000256" key="3">
    <source>
        <dbReference type="ARBA" id="ARBA00012438"/>
    </source>
</evidence>
<proteinExistence type="predicted"/>
<dbReference type="CDD" id="cd00082">
    <property type="entry name" value="HisKA"/>
    <property type="match status" value="1"/>
</dbReference>
<evidence type="ECO:0000259" key="13">
    <source>
        <dbReference type="PROSITE" id="PS50109"/>
    </source>
</evidence>
<comment type="caution">
    <text evidence="18">The sequence shown here is derived from an EMBL/GenBank/DDBJ whole genome shotgun (WGS) entry which is preliminary data.</text>
</comment>
<feature type="domain" description="PAC" evidence="16">
    <location>
        <begin position="647"/>
        <end position="697"/>
    </location>
</feature>
<evidence type="ECO:0000256" key="7">
    <source>
        <dbReference type="ARBA" id="ARBA00022777"/>
    </source>
</evidence>
<dbReference type="InterPro" id="IPR001610">
    <property type="entry name" value="PAC"/>
</dbReference>
<dbReference type="InterPro" id="IPR000700">
    <property type="entry name" value="PAS-assoc_C"/>
</dbReference>
<feature type="transmembrane region" description="Helical" evidence="12">
    <location>
        <begin position="15"/>
        <end position="38"/>
    </location>
</feature>
<dbReference type="InterPro" id="IPR011006">
    <property type="entry name" value="CheY-like_superfamily"/>
</dbReference>
<organism evidence="18 19">
    <name type="scientific">Desulfobacter latus</name>
    <dbReference type="NCBI Taxonomy" id="2292"/>
    <lineage>
        <taxon>Bacteria</taxon>
        <taxon>Pseudomonadati</taxon>
        <taxon>Thermodesulfobacteriota</taxon>
        <taxon>Desulfobacteria</taxon>
        <taxon>Desulfobacterales</taxon>
        <taxon>Desulfobacteraceae</taxon>
        <taxon>Desulfobacter</taxon>
    </lineage>
</organism>
<dbReference type="Gene3D" id="1.10.287.130">
    <property type="match status" value="1"/>
</dbReference>
<dbReference type="SMART" id="SM00448">
    <property type="entry name" value="REC"/>
    <property type="match status" value="1"/>
</dbReference>
<dbReference type="PROSITE" id="PS50109">
    <property type="entry name" value="HIS_KIN"/>
    <property type="match status" value="1"/>
</dbReference>
<evidence type="ECO:0000259" key="16">
    <source>
        <dbReference type="PROSITE" id="PS50113"/>
    </source>
</evidence>
<dbReference type="GO" id="GO:0000155">
    <property type="term" value="F:phosphorelay sensor kinase activity"/>
    <property type="evidence" value="ECO:0007669"/>
    <property type="project" value="InterPro"/>
</dbReference>
<keyword evidence="12" id="KW-1133">Transmembrane helix</keyword>
<dbReference type="InterPro" id="IPR003660">
    <property type="entry name" value="HAMP_dom"/>
</dbReference>
<evidence type="ECO:0000256" key="1">
    <source>
        <dbReference type="ARBA" id="ARBA00000085"/>
    </source>
</evidence>
<keyword evidence="19" id="KW-1185">Reference proteome</keyword>
<evidence type="ECO:0000259" key="17">
    <source>
        <dbReference type="PROSITE" id="PS50885"/>
    </source>
</evidence>
<comment type="catalytic activity">
    <reaction evidence="1">
        <text>ATP + protein L-histidine = ADP + protein N-phospho-L-histidine.</text>
        <dbReference type="EC" id="2.7.13.3"/>
    </reaction>
</comment>
<dbReference type="SUPFAM" id="SSF47384">
    <property type="entry name" value="Homodimeric domain of signal transducing histidine kinase"/>
    <property type="match status" value="1"/>
</dbReference>
<dbReference type="InterPro" id="IPR013656">
    <property type="entry name" value="PAS_4"/>
</dbReference>
<feature type="modified residue" description="4-aspartylphosphate" evidence="10">
    <location>
        <position position="1012"/>
    </location>
</feature>
<feature type="domain" description="PAS" evidence="15">
    <location>
        <begin position="573"/>
        <end position="620"/>
    </location>
</feature>
<dbReference type="GO" id="GO:0005524">
    <property type="term" value="F:ATP binding"/>
    <property type="evidence" value="ECO:0007669"/>
    <property type="project" value="UniProtKB-KW"/>
</dbReference>
<dbReference type="InterPro" id="IPR035965">
    <property type="entry name" value="PAS-like_dom_sf"/>
</dbReference>
<feature type="domain" description="Response regulatory" evidence="14">
    <location>
        <begin position="961"/>
        <end position="1077"/>
    </location>
</feature>
<dbReference type="SMART" id="SM00091">
    <property type="entry name" value="PAS"/>
    <property type="match status" value="2"/>
</dbReference>
<dbReference type="PANTHER" id="PTHR43065:SF46">
    <property type="entry name" value="C4-DICARBOXYLATE TRANSPORT SENSOR PROTEIN DCTB"/>
    <property type="match status" value="1"/>
</dbReference>
<dbReference type="Pfam" id="PF02518">
    <property type="entry name" value="HATPase_c"/>
    <property type="match status" value="1"/>
</dbReference>
<dbReference type="PROSITE" id="PS50113">
    <property type="entry name" value="PAC"/>
    <property type="match status" value="1"/>
</dbReference>
<dbReference type="SMART" id="SM00387">
    <property type="entry name" value="HATPase_c"/>
    <property type="match status" value="1"/>
</dbReference>
<evidence type="ECO:0000256" key="2">
    <source>
        <dbReference type="ARBA" id="ARBA00004370"/>
    </source>
</evidence>
<keyword evidence="5" id="KW-0808">Transferase</keyword>
<dbReference type="SUPFAM" id="SSF52172">
    <property type="entry name" value="CheY-like"/>
    <property type="match status" value="1"/>
</dbReference>
<feature type="coiled-coil region" evidence="11">
    <location>
        <begin position="681"/>
        <end position="708"/>
    </location>
</feature>
<evidence type="ECO:0000256" key="6">
    <source>
        <dbReference type="ARBA" id="ARBA00022741"/>
    </source>
</evidence>
<evidence type="ECO:0000256" key="9">
    <source>
        <dbReference type="ARBA" id="ARBA00023012"/>
    </source>
</evidence>
<dbReference type="SUPFAM" id="SSF55785">
    <property type="entry name" value="PYP-like sensor domain (PAS domain)"/>
    <property type="match status" value="2"/>
</dbReference>
<dbReference type="PROSITE" id="PS50885">
    <property type="entry name" value="HAMP"/>
    <property type="match status" value="1"/>
</dbReference>
<accession>A0A850T5X2</accession>
<dbReference type="PROSITE" id="PS50110">
    <property type="entry name" value="RESPONSE_REGULATORY"/>
    <property type="match status" value="1"/>
</dbReference>
<name>A0A850T5X2_9BACT</name>
<dbReference type="InterPro" id="IPR004358">
    <property type="entry name" value="Sig_transdc_His_kin-like_C"/>
</dbReference>
<dbReference type="CDD" id="cd00156">
    <property type="entry name" value="REC"/>
    <property type="match status" value="1"/>
</dbReference>
<dbReference type="Pfam" id="PF08448">
    <property type="entry name" value="PAS_4"/>
    <property type="match status" value="1"/>
</dbReference>
<dbReference type="PANTHER" id="PTHR43065">
    <property type="entry name" value="SENSOR HISTIDINE KINASE"/>
    <property type="match status" value="1"/>
</dbReference>
<dbReference type="SMART" id="SM00388">
    <property type="entry name" value="HisKA"/>
    <property type="match status" value="1"/>
</dbReference>
<dbReference type="CDD" id="cd00130">
    <property type="entry name" value="PAS"/>
    <property type="match status" value="2"/>
</dbReference>
<dbReference type="GO" id="GO:0016020">
    <property type="term" value="C:membrane"/>
    <property type="evidence" value="ECO:0007669"/>
    <property type="project" value="UniProtKB-SubCell"/>
</dbReference>
<dbReference type="InterPro" id="IPR001789">
    <property type="entry name" value="Sig_transdc_resp-reg_receiver"/>
</dbReference>
<dbReference type="SUPFAM" id="SSF55874">
    <property type="entry name" value="ATPase domain of HSP90 chaperone/DNA topoisomerase II/histidine kinase"/>
    <property type="match status" value="1"/>
</dbReference>
<dbReference type="Proteomes" id="UP000553343">
    <property type="component" value="Unassembled WGS sequence"/>
</dbReference>
<feature type="domain" description="Histidine kinase" evidence="13">
    <location>
        <begin position="717"/>
        <end position="941"/>
    </location>
</feature>
<dbReference type="EC" id="2.7.13.3" evidence="3"/>
<evidence type="ECO:0000256" key="8">
    <source>
        <dbReference type="ARBA" id="ARBA00022840"/>
    </source>
</evidence>
<gene>
    <name evidence="18" type="ORF">HXW94_01325</name>
</gene>
<dbReference type="RefSeq" id="WP_178365103.1">
    <property type="nucleotide sequence ID" value="NZ_JACADJ010000003.1"/>
</dbReference>
<evidence type="ECO:0000259" key="14">
    <source>
        <dbReference type="PROSITE" id="PS50110"/>
    </source>
</evidence>
<keyword evidence="4 10" id="KW-0597">Phosphoprotein</keyword>
<keyword evidence="6" id="KW-0547">Nucleotide-binding</keyword>
<evidence type="ECO:0000256" key="12">
    <source>
        <dbReference type="SAM" id="Phobius"/>
    </source>
</evidence>
<keyword evidence="8" id="KW-0067">ATP-binding</keyword>
<dbReference type="Gene3D" id="3.30.565.10">
    <property type="entry name" value="Histidine kinase-like ATPase, C-terminal domain"/>
    <property type="match status" value="1"/>
</dbReference>
<dbReference type="PROSITE" id="PS50112">
    <property type="entry name" value="PAS"/>
    <property type="match status" value="2"/>
</dbReference>
<dbReference type="InterPro" id="IPR000014">
    <property type="entry name" value="PAS"/>
</dbReference>
<evidence type="ECO:0000256" key="4">
    <source>
        <dbReference type="ARBA" id="ARBA00022553"/>
    </source>
</evidence>
<dbReference type="InterPro" id="IPR005467">
    <property type="entry name" value="His_kinase_dom"/>
</dbReference>
<dbReference type="AlphaFoldDB" id="A0A850T5X2"/>
<dbReference type="NCBIfam" id="TIGR00229">
    <property type="entry name" value="sensory_box"/>
    <property type="match status" value="2"/>
</dbReference>
<comment type="subcellular location">
    <subcellularLocation>
        <location evidence="2">Membrane</location>
    </subcellularLocation>
</comment>
<dbReference type="Gene3D" id="3.40.50.2300">
    <property type="match status" value="1"/>
</dbReference>
<dbReference type="Gene3D" id="6.10.340.10">
    <property type="match status" value="1"/>
</dbReference>
<dbReference type="InterPro" id="IPR003594">
    <property type="entry name" value="HATPase_dom"/>
</dbReference>
<evidence type="ECO:0000313" key="18">
    <source>
        <dbReference type="EMBL" id="NWH03647.1"/>
    </source>
</evidence>
<reference evidence="18 19" key="1">
    <citation type="submission" date="2020-06" db="EMBL/GenBank/DDBJ databases">
        <title>High-quality draft genome of sulfate reducer Desulfobacter latus type strain AcrS2 isolated from marine sediment.</title>
        <authorList>
            <person name="Hoppe M."/>
            <person name="Larsen C.K."/>
            <person name="Marshall I.P.G."/>
            <person name="Schramm A."/>
            <person name="Marietou A.G."/>
        </authorList>
    </citation>
    <scope>NUCLEOTIDE SEQUENCE [LARGE SCALE GENOMIC DNA]</scope>
    <source>
        <strain evidence="18 19">AcRS2</strain>
    </source>
</reference>
<dbReference type="Pfam" id="PF00072">
    <property type="entry name" value="Response_reg"/>
    <property type="match status" value="1"/>
</dbReference>
<dbReference type="InterPro" id="IPR036097">
    <property type="entry name" value="HisK_dim/P_sf"/>
</dbReference>
<keyword evidence="12" id="KW-0812">Transmembrane</keyword>
<keyword evidence="7" id="KW-0418">Kinase</keyword>
<dbReference type="Pfam" id="PF00512">
    <property type="entry name" value="HisKA"/>
    <property type="match status" value="1"/>
</dbReference>
<keyword evidence="9" id="KW-0902">Two-component regulatory system</keyword>
<feature type="domain" description="PAS" evidence="15">
    <location>
        <begin position="453"/>
        <end position="523"/>
    </location>
</feature>
<dbReference type="Pfam" id="PF13426">
    <property type="entry name" value="PAS_9"/>
    <property type="match status" value="1"/>
</dbReference>
<dbReference type="InterPro" id="IPR003661">
    <property type="entry name" value="HisK_dim/P_dom"/>
</dbReference>
<dbReference type="InterPro" id="IPR036890">
    <property type="entry name" value="HATPase_C_sf"/>
</dbReference>
<dbReference type="Gene3D" id="3.30.450.20">
    <property type="entry name" value="PAS domain"/>
    <property type="match status" value="4"/>
</dbReference>
<dbReference type="PRINTS" id="PR00344">
    <property type="entry name" value="BCTRLSENSOR"/>
</dbReference>
<keyword evidence="11" id="KW-0175">Coiled coil</keyword>
<evidence type="ECO:0000256" key="10">
    <source>
        <dbReference type="PROSITE-ProRule" id="PRU00169"/>
    </source>
</evidence>
<feature type="domain" description="HAMP" evidence="17">
    <location>
        <begin position="382"/>
        <end position="434"/>
    </location>
</feature>
<evidence type="ECO:0000313" key="19">
    <source>
        <dbReference type="Proteomes" id="UP000553343"/>
    </source>
</evidence>
<keyword evidence="12" id="KW-0472">Membrane</keyword>
<evidence type="ECO:0000256" key="11">
    <source>
        <dbReference type="SAM" id="Coils"/>
    </source>
</evidence>
<sequence>MKRETILFPKKPHSLLTLITGSVVITISLLLFPGAWFIQKSFENQLEIEKLKELNQINLSWTSDLDRWLADAKHSILRFSTLVSNLPESDTPDNVALFDSLVAPGADESFRSNRASFSPASEAGIWIPNGASLTPGTKSFFVEAKKVTQHFGQGALSNFENIWILPKQGGIIIFWPNEPEFIYEATNDLDYTASQWVTLTRPDRNPKGLPQLTKVSYDPATGAWMVSIVAPYYRQGKWAGAVGHDFPISKLARQMKGVKLHHEAAQLLIRHDGTLLLSDQFSEKIEASNGHFQIEDTHDDALKKIFDANINTSPLTFPDNIVRDGHRIFMLHHINEADGLFITITPEDALLTLAKKSYRAIWMLGGLALFLLTLIPVVVICRMVLPPVNRLVSGIKKVSRGNLEYRFVQSGSKEFCYISEALDKMVQGILSSKKEDKQKEASLKKIKNVIDFERKKLKSIFEAMNDIILICDTSGRLIETASSKSKFFYRPPDEIIGKHLDDIFTPEKATFFMDAITTSVSRKAPVKIDYELTIDGHPLWFSASISPMPPDQVVCVIRDITNRKKTEEQLRQSEEKFSKIFSMTPSIVTITRLEDGCFIEANKGFEDVTGWKRDEVIGRTSTEIGFWGSPTSRPDMVASLKAGNDLFNKDVSFRRKDGSLRMGLYSARLIHLSGVVLILSVVQDITEIKKMEDDQQKLQNQLFQAQKMEAIGVLAGGIAHDFNNILSALFGFTELAKMEAGDNELMKKYLDSVSTAGLRARDLVGHILTFSRKSDVKRQEIFIDPIIKETLKFIQASLPSNIRIHQDLRVKHARIMGDAIQIHQVLMNLFTNAGHAMKNKGGKLEVVLDMIAIDQTDTRQFNKIKPGLYYCLMISDTGCGIPQAIIDRIFEPFFTTKNREEGTGMGLSTVFGILKEMAGGISVYSEEGIGTTFKLFIPAHAQSSGLDTTPLESKPISGEGNILIVDDEEPIVQSSQAILSSLGYSVTGTTSSREALEEIEKKPKFYDLVLTDMTMPEMDGLTLARRIKAISPEIPIVLCTGFSHVLTKEMCRSVGICDLIMKPMIAGELSKAVNSALNKRPGKETHDARSDH</sequence>
<dbReference type="CDD" id="cd18773">
    <property type="entry name" value="PDC1_HK_sensor"/>
    <property type="match status" value="1"/>
</dbReference>
<protein>
    <recommendedName>
        <fullName evidence="3">histidine kinase</fullName>
        <ecNumber evidence="3">2.7.13.3</ecNumber>
    </recommendedName>
</protein>
<evidence type="ECO:0000256" key="5">
    <source>
        <dbReference type="ARBA" id="ARBA00022679"/>
    </source>
</evidence>
<dbReference type="EMBL" id="JACADJ010000003">
    <property type="protein sequence ID" value="NWH03647.1"/>
    <property type="molecule type" value="Genomic_DNA"/>
</dbReference>
<evidence type="ECO:0000259" key="15">
    <source>
        <dbReference type="PROSITE" id="PS50112"/>
    </source>
</evidence>
<dbReference type="SMART" id="SM00086">
    <property type="entry name" value="PAC"/>
    <property type="match status" value="2"/>
</dbReference>